<keyword evidence="3" id="KW-1185">Reference proteome</keyword>
<dbReference type="SUPFAM" id="SSF51735">
    <property type="entry name" value="NAD(P)-binding Rossmann-fold domains"/>
    <property type="match status" value="1"/>
</dbReference>
<protein>
    <recommendedName>
        <fullName evidence="1">3-hydroxyacyl-CoA dehydrogenase NAD binding domain-containing protein</fullName>
    </recommendedName>
</protein>
<comment type="caution">
    <text evidence="2">The sequence shown here is derived from an EMBL/GenBank/DDBJ whole genome shotgun (WGS) entry which is preliminary data.</text>
</comment>
<dbReference type="Gene3D" id="3.40.50.720">
    <property type="entry name" value="NAD(P)-binding Rossmann-like Domain"/>
    <property type="match status" value="1"/>
</dbReference>
<evidence type="ECO:0000313" key="2">
    <source>
        <dbReference type="EMBL" id="NMM49937.1"/>
    </source>
</evidence>
<feature type="domain" description="3-hydroxyacyl-CoA dehydrogenase NAD binding" evidence="1">
    <location>
        <begin position="10"/>
        <end position="48"/>
    </location>
</feature>
<dbReference type="InterPro" id="IPR006176">
    <property type="entry name" value="3-OHacyl-CoA_DH_NAD-bd"/>
</dbReference>
<gene>
    <name evidence="2" type="ORF">HH304_16135</name>
</gene>
<dbReference type="GO" id="GO:0070403">
    <property type="term" value="F:NAD+ binding"/>
    <property type="evidence" value="ECO:0007669"/>
    <property type="project" value="InterPro"/>
</dbReference>
<dbReference type="Pfam" id="PF02737">
    <property type="entry name" value="3HCDH_N"/>
    <property type="match status" value="1"/>
</dbReference>
<dbReference type="AlphaFoldDB" id="A0A848J066"/>
<dbReference type="Proteomes" id="UP000559010">
    <property type="component" value="Unassembled WGS sequence"/>
</dbReference>
<organism evidence="2 3">
    <name type="scientific">Marinigracilibium pacificum</name>
    <dbReference type="NCBI Taxonomy" id="2729599"/>
    <lineage>
        <taxon>Bacteria</taxon>
        <taxon>Pseudomonadati</taxon>
        <taxon>Bacteroidota</taxon>
        <taxon>Cytophagia</taxon>
        <taxon>Cytophagales</taxon>
        <taxon>Flammeovirgaceae</taxon>
        <taxon>Marinigracilibium</taxon>
    </lineage>
</organism>
<name>A0A848J066_9BACT</name>
<dbReference type="EMBL" id="JABBNU010000010">
    <property type="protein sequence ID" value="NMM49937.1"/>
    <property type="molecule type" value="Genomic_DNA"/>
</dbReference>
<evidence type="ECO:0000313" key="3">
    <source>
        <dbReference type="Proteomes" id="UP000559010"/>
    </source>
</evidence>
<reference evidence="2 3" key="1">
    <citation type="submission" date="2020-04" db="EMBL/GenBank/DDBJ databases">
        <title>Flammeovirgaceae bacterium KN852 isolated from deep sea.</title>
        <authorList>
            <person name="Zhang D.-C."/>
        </authorList>
    </citation>
    <scope>NUCLEOTIDE SEQUENCE [LARGE SCALE GENOMIC DNA]</scope>
    <source>
        <strain evidence="2 3">KN852</strain>
    </source>
</reference>
<dbReference type="InterPro" id="IPR036291">
    <property type="entry name" value="NAD(P)-bd_dom_sf"/>
</dbReference>
<proteinExistence type="predicted"/>
<accession>A0A848J066</accession>
<dbReference type="GO" id="GO:0006631">
    <property type="term" value="P:fatty acid metabolic process"/>
    <property type="evidence" value="ECO:0007669"/>
    <property type="project" value="InterPro"/>
</dbReference>
<sequence length="58" mass="6349">MITDPNEIKTVTILGGGTMGTRIGLRAAISGFSVFIYDIDKRVFDNSSSEQTRLNPFP</sequence>
<evidence type="ECO:0000259" key="1">
    <source>
        <dbReference type="Pfam" id="PF02737"/>
    </source>
</evidence>
<dbReference type="RefSeq" id="WP_169683542.1">
    <property type="nucleotide sequence ID" value="NZ_JABBNU010000010.1"/>
</dbReference>